<keyword evidence="1 4" id="KW-0349">Heme</keyword>
<dbReference type="InterPro" id="IPR030991">
    <property type="entry name" value="c550_proteobact"/>
</dbReference>
<protein>
    <recommendedName>
        <fullName evidence="5">Cytochrome c domain-containing protein</fullName>
    </recommendedName>
</protein>
<keyword evidence="3 4" id="KW-0408">Iron</keyword>
<evidence type="ECO:0000256" key="4">
    <source>
        <dbReference type="PROSITE-ProRule" id="PRU00433"/>
    </source>
</evidence>
<evidence type="ECO:0000313" key="6">
    <source>
        <dbReference type="EMBL" id="CAG2144347.1"/>
    </source>
</evidence>
<comment type="caution">
    <text evidence="6">The sequence shown here is derived from an EMBL/GenBank/DDBJ whole genome shotgun (WGS) entry which is preliminary data.</text>
</comment>
<name>A0ABN7Q3S0_9BURK</name>
<evidence type="ECO:0000259" key="5">
    <source>
        <dbReference type="PROSITE" id="PS51007"/>
    </source>
</evidence>
<dbReference type="Gene3D" id="1.10.760.10">
    <property type="entry name" value="Cytochrome c-like domain"/>
    <property type="match status" value="1"/>
</dbReference>
<accession>A0ABN7Q3S0</accession>
<dbReference type="RefSeq" id="WP_211953630.1">
    <property type="nucleotide sequence ID" value="NZ_CAJPVI010000013.1"/>
</dbReference>
<keyword evidence="2 4" id="KW-0479">Metal-binding</keyword>
<dbReference type="EMBL" id="CAJPVI010000013">
    <property type="protein sequence ID" value="CAG2144347.1"/>
    <property type="molecule type" value="Genomic_DNA"/>
</dbReference>
<dbReference type="Proteomes" id="UP000672657">
    <property type="component" value="Unassembled WGS sequence"/>
</dbReference>
<dbReference type="SUPFAM" id="SSF46626">
    <property type="entry name" value="Cytochrome c"/>
    <property type="match status" value="1"/>
</dbReference>
<dbReference type="InterPro" id="IPR036909">
    <property type="entry name" value="Cyt_c-like_dom_sf"/>
</dbReference>
<evidence type="ECO:0000256" key="1">
    <source>
        <dbReference type="ARBA" id="ARBA00022617"/>
    </source>
</evidence>
<feature type="domain" description="Cytochrome c" evidence="5">
    <location>
        <begin position="60"/>
        <end position="156"/>
    </location>
</feature>
<organism evidence="6 7">
    <name type="scientific">Cupriavidus numazuensis</name>
    <dbReference type="NCBI Taxonomy" id="221992"/>
    <lineage>
        <taxon>Bacteria</taxon>
        <taxon>Pseudomonadati</taxon>
        <taxon>Pseudomonadota</taxon>
        <taxon>Betaproteobacteria</taxon>
        <taxon>Burkholderiales</taxon>
        <taxon>Burkholderiaceae</taxon>
        <taxon>Cupriavidus</taxon>
    </lineage>
</organism>
<sequence>MPFADIALWLALATLALFLFVLTTGRAFAEVAHAPAVDTSGLQALGPEWLAENPYRGNARAVEVGRTVFNQSCAQCHGPDATGGGSAPDLRRLDGYCRAIGDRKLRHDCMLDNDAFFKESVLHGKVRVGVVHMPPWEGLLPQEVVWAVQVFIESQRGK</sequence>
<gene>
    <name evidence="6" type="ORF">LMG26411_02555</name>
</gene>
<evidence type="ECO:0000256" key="3">
    <source>
        <dbReference type="ARBA" id="ARBA00023004"/>
    </source>
</evidence>
<dbReference type="Pfam" id="PF13442">
    <property type="entry name" value="Cytochrome_CBB3"/>
    <property type="match status" value="1"/>
</dbReference>
<evidence type="ECO:0000256" key="2">
    <source>
        <dbReference type="ARBA" id="ARBA00022723"/>
    </source>
</evidence>
<dbReference type="PROSITE" id="PS51007">
    <property type="entry name" value="CYTC"/>
    <property type="match status" value="1"/>
</dbReference>
<reference evidence="6 7" key="1">
    <citation type="submission" date="2021-03" db="EMBL/GenBank/DDBJ databases">
        <authorList>
            <person name="Peeters C."/>
        </authorList>
    </citation>
    <scope>NUCLEOTIDE SEQUENCE [LARGE SCALE GENOMIC DNA]</scope>
    <source>
        <strain evidence="6 7">LMG 26411</strain>
    </source>
</reference>
<dbReference type="InterPro" id="IPR009056">
    <property type="entry name" value="Cyt_c-like_dom"/>
</dbReference>
<evidence type="ECO:0000313" key="7">
    <source>
        <dbReference type="Proteomes" id="UP000672657"/>
    </source>
</evidence>
<proteinExistence type="predicted"/>
<dbReference type="NCBIfam" id="TIGR04494">
    <property type="entry name" value="c550_PedF"/>
    <property type="match status" value="1"/>
</dbReference>
<keyword evidence="7" id="KW-1185">Reference proteome</keyword>